<dbReference type="EMBL" id="JARKIB010000004">
    <property type="protein sequence ID" value="KAJ7781441.1"/>
    <property type="molecule type" value="Genomic_DNA"/>
</dbReference>
<reference evidence="1" key="1">
    <citation type="submission" date="2023-03" db="EMBL/GenBank/DDBJ databases">
        <title>Massive genome expansion in bonnet fungi (Mycena s.s.) driven by repeated elements and novel gene families across ecological guilds.</title>
        <authorList>
            <consortium name="Lawrence Berkeley National Laboratory"/>
            <person name="Harder C.B."/>
            <person name="Miyauchi S."/>
            <person name="Viragh M."/>
            <person name="Kuo A."/>
            <person name="Thoen E."/>
            <person name="Andreopoulos B."/>
            <person name="Lu D."/>
            <person name="Skrede I."/>
            <person name="Drula E."/>
            <person name="Henrissat B."/>
            <person name="Morin E."/>
            <person name="Kohler A."/>
            <person name="Barry K."/>
            <person name="LaButti K."/>
            <person name="Morin E."/>
            <person name="Salamov A."/>
            <person name="Lipzen A."/>
            <person name="Mereny Z."/>
            <person name="Hegedus B."/>
            <person name="Baldrian P."/>
            <person name="Stursova M."/>
            <person name="Weitz H."/>
            <person name="Taylor A."/>
            <person name="Grigoriev I.V."/>
            <person name="Nagy L.G."/>
            <person name="Martin F."/>
            <person name="Kauserud H."/>
        </authorList>
    </citation>
    <scope>NUCLEOTIDE SEQUENCE</scope>
    <source>
        <strain evidence="1">CBHHK182m</strain>
    </source>
</reference>
<evidence type="ECO:0000313" key="1">
    <source>
        <dbReference type="EMBL" id="KAJ7781441.1"/>
    </source>
</evidence>
<dbReference type="AlphaFoldDB" id="A0AAD7NYW0"/>
<name>A0AAD7NYW0_9AGAR</name>
<dbReference type="Proteomes" id="UP001215598">
    <property type="component" value="Unassembled WGS sequence"/>
</dbReference>
<sequence>MDDSGVLEGVGSDALEEMPELEYGLASPPGGFLRWPNISFPSEVWDNVLEAAIGSFEDDLFGQADRRAAFMEVDITWASRITSNPAMWSDIYVNNTTHSSMAEFYTCIVNSKSRKLRICLEVEDNIRWRQASDLPPRLISDFLEEVRPLISIAMNRTSSLKLCCVGLGALDLVLSMLSMVPDSDSRELQQLQIESYPPQHGVELRHNFNSGFFRQQPLSIYRCSWVFLPCPLASVTVLHFQHFIVDLGLTWKQLKNALESAAALQVLHLLCVECVADADSDYRMEDHPCTLHHLTKLDIIIAHPSAERIARALRLPMLRTLQCKATQGWWKQSLLDSMAFLGTVDAAVVCGVEDLYDVVQNLPQVQRLDVRSPARMQLLQRFDCAKVMQQPNCCSFLTDIFLAERLSLLEITSFLHRAALSLPRNLTLTVPWERTNEAGFIPYRFREIEGTVVCNAVSTVDLFYV</sequence>
<keyword evidence="2" id="KW-1185">Reference proteome</keyword>
<evidence type="ECO:0000313" key="2">
    <source>
        <dbReference type="Proteomes" id="UP001215598"/>
    </source>
</evidence>
<comment type="caution">
    <text evidence="1">The sequence shown here is derived from an EMBL/GenBank/DDBJ whole genome shotgun (WGS) entry which is preliminary data.</text>
</comment>
<evidence type="ECO:0008006" key="3">
    <source>
        <dbReference type="Google" id="ProtNLM"/>
    </source>
</evidence>
<organism evidence="1 2">
    <name type="scientific">Mycena metata</name>
    <dbReference type="NCBI Taxonomy" id="1033252"/>
    <lineage>
        <taxon>Eukaryota</taxon>
        <taxon>Fungi</taxon>
        <taxon>Dikarya</taxon>
        <taxon>Basidiomycota</taxon>
        <taxon>Agaricomycotina</taxon>
        <taxon>Agaricomycetes</taxon>
        <taxon>Agaricomycetidae</taxon>
        <taxon>Agaricales</taxon>
        <taxon>Marasmiineae</taxon>
        <taxon>Mycenaceae</taxon>
        <taxon>Mycena</taxon>
    </lineage>
</organism>
<accession>A0AAD7NYW0</accession>
<protein>
    <recommendedName>
        <fullName evidence="3">F-box domain-containing protein</fullName>
    </recommendedName>
</protein>
<proteinExistence type="predicted"/>
<gene>
    <name evidence="1" type="ORF">B0H16DRAFT_1710646</name>
</gene>